<dbReference type="SUPFAM" id="SSF52172">
    <property type="entry name" value="CheY-like"/>
    <property type="match status" value="1"/>
</dbReference>
<dbReference type="OrthoDB" id="9787344at2"/>
<evidence type="ECO:0000259" key="2">
    <source>
        <dbReference type="PROSITE" id="PS50110"/>
    </source>
</evidence>
<dbReference type="Gene3D" id="2.40.50.1020">
    <property type="entry name" value="LytTr DNA-binding domain"/>
    <property type="match status" value="1"/>
</dbReference>
<sequence length="253" mass="29176">MNVVIVEDELPAAEQMRRFVKEYDESVTISGIYSTCAEIITNLDGNDGIDVVFCDIELRDGNALTALQQTDLKTVIVFTTAYDEFWKESLQHNGIDYLLKPITAQKVHHALDKVMTLKRIFTKDNVLLKQLAGWLQQKPDTNYRKRFAVKVAGELFVIDVADVIFFRITNGVIFAVAGDRKKYPLMEETLSALEEQLDPQLFLRVNRSDIVNIHFIRSIRINERNDYTILLKNMEDKLIVSQSRIAQLKEWFS</sequence>
<feature type="domain" description="Response regulatory" evidence="2">
    <location>
        <begin position="2"/>
        <end position="115"/>
    </location>
</feature>
<evidence type="ECO:0000313" key="4">
    <source>
        <dbReference type="EMBL" id="TDO29242.1"/>
    </source>
</evidence>
<dbReference type="InterPro" id="IPR046947">
    <property type="entry name" value="LytR-like"/>
</dbReference>
<comment type="caution">
    <text evidence="4">The sequence shown here is derived from an EMBL/GenBank/DDBJ whole genome shotgun (WGS) entry which is preliminary data.</text>
</comment>
<dbReference type="PANTHER" id="PTHR37299:SF1">
    <property type="entry name" value="STAGE 0 SPORULATION PROTEIN A HOMOLOG"/>
    <property type="match status" value="1"/>
</dbReference>
<dbReference type="GO" id="GO:0000156">
    <property type="term" value="F:phosphorelay response regulator activity"/>
    <property type="evidence" value="ECO:0007669"/>
    <property type="project" value="InterPro"/>
</dbReference>
<protein>
    <submittedName>
        <fullName evidence="4">LytTR family two component transcriptional regulator</fullName>
    </submittedName>
</protein>
<dbReference type="InterPro" id="IPR001789">
    <property type="entry name" value="Sig_transdc_resp-reg_receiver"/>
</dbReference>
<dbReference type="AlphaFoldDB" id="A0A4R6J1V7"/>
<evidence type="ECO:0000313" key="5">
    <source>
        <dbReference type="Proteomes" id="UP000295741"/>
    </source>
</evidence>
<dbReference type="InterPro" id="IPR011006">
    <property type="entry name" value="CheY-like_superfamily"/>
</dbReference>
<keyword evidence="1" id="KW-0597">Phosphoprotein</keyword>
<dbReference type="RefSeq" id="WP_133473844.1">
    <property type="nucleotide sequence ID" value="NZ_SNWP01000010.1"/>
</dbReference>
<feature type="modified residue" description="4-aspartylphosphate" evidence="1">
    <location>
        <position position="55"/>
    </location>
</feature>
<reference evidence="4 5" key="1">
    <citation type="submission" date="2019-03" db="EMBL/GenBank/DDBJ databases">
        <title>Genomic Encyclopedia of Archaeal and Bacterial Type Strains, Phase II (KMG-II): from individual species to whole genera.</title>
        <authorList>
            <person name="Goeker M."/>
        </authorList>
    </citation>
    <scope>NUCLEOTIDE SEQUENCE [LARGE SCALE GENOMIC DNA]</scope>
    <source>
        <strain evidence="4 5">DSM 28323</strain>
    </source>
</reference>
<dbReference type="Pfam" id="PF04397">
    <property type="entry name" value="LytTR"/>
    <property type="match status" value="1"/>
</dbReference>
<dbReference type="PANTHER" id="PTHR37299">
    <property type="entry name" value="TRANSCRIPTIONAL REGULATOR-RELATED"/>
    <property type="match status" value="1"/>
</dbReference>
<dbReference type="PROSITE" id="PS50930">
    <property type="entry name" value="HTH_LYTTR"/>
    <property type="match status" value="1"/>
</dbReference>
<dbReference type="Pfam" id="PF00072">
    <property type="entry name" value="Response_reg"/>
    <property type="match status" value="1"/>
</dbReference>
<dbReference type="SMART" id="SM00850">
    <property type="entry name" value="LytTR"/>
    <property type="match status" value="1"/>
</dbReference>
<dbReference type="EMBL" id="SNWP01000010">
    <property type="protein sequence ID" value="TDO29242.1"/>
    <property type="molecule type" value="Genomic_DNA"/>
</dbReference>
<organism evidence="4 5">
    <name type="scientific">Sediminibacterium goheungense</name>
    <dbReference type="NCBI Taxonomy" id="1086393"/>
    <lineage>
        <taxon>Bacteria</taxon>
        <taxon>Pseudomonadati</taxon>
        <taxon>Bacteroidota</taxon>
        <taxon>Chitinophagia</taxon>
        <taxon>Chitinophagales</taxon>
        <taxon>Chitinophagaceae</taxon>
        <taxon>Sediminibacterium</taxon>
    </lineage>
</organism>
<proteinExistence type="predicted"/>
<dbReference type="InterPro" id="IPR007492">
    <property type="entry name" value="LytTR_DNA-bd_dom"/>
</dbReference>
<dbReference type="Gene3D" id="3.40.50.2300">
    <property type="match status" value="1"/>
</dbReference>
<name>A0A4R6J1V7_9BACT</name>
<dbReference type="Proteomes" id="UP000295741">
    <property type="component" value="Unassembled WGS sequence"/>
</dbReference>
<keyword evidence="5" id="KW-1185">Reference proteome</keyword>
<dbReference type="PROSITE" id="PS50110">
    <property type="entry name" value="RESPONSE_REGULATORY"/>
    <property type="match status" value="1"/>
</dbReference>
<evidence type="ECO:0000259" key="3">
    <source>
        <dbReference type="PROSITE" id="PS50930"/>
    </source>
</evidence>
<evidence type="ECO:0000256" key="1">
    <source>
        <dbReference type="PROSITE-ProRule" id="PRU00169"/>
    </source>
</evidence>
<dbReference type="SMART" id="SM00448">
    <property type="entry name" value="REC"/>
    <property type="match status" value="1"/>
</dbReference>
<dbReference type="GO" id="GO:0003677">
    <property type="term" value="F:DNA binding"/>
    <property type="evidence" value="ECO:0007669"/>
    <property type="project" value="InterPro"/>
</dbReference>
<feature type="domain" description="HTH LytTR-type" evidence="3">
    <location>
        <begin position="147"/>
        <end position="253"/>
    </location>
</feature>
<gene>
    <name evidence="4" type="ORF">BC659_1325</name>
</gene>
<accession>A0A4R6J1V7</accession>